<reference evidence="1 2" key="1">
    <citation type="journal article" date="2016" name="Front. Microbiol.">
        <title>Comparative Genomic Analysis Reveals a Diverse Repertoire of Genes Involved in Prokaryote-Eukaryote Interactions within the Pseudovibrio Genus.</title>
        <authorList>
            <person name="Romano S."/>
            <person name="Fernandez-Guerra A."/>
            <person name="Reen F.J."/>
            <person name="Glockner F.O."/>
            <person name="Crowley S.P."/>
            <person name="O'Sullivan O."/>
            <person name="Cotter P.D."/>
            <person name="Adams C."/>
            <person name="Dobson A.D."/>
            <person name="O'Gara F."/>
        </authorList>
    </citation>
    <scope>NUCLEOTIDE SEQUENCE [LARGE SCALE GENOMIC DNA]</scope>
    <source>
        <strain evidence="1 2">Ad2</strain>
    </source>
</reference>
<dbReference type="AlphaFoldDB" id="A0A165XIS2"/>
<organism evidence="1 2">
    <name type="scientific">Pseudovibrio axinellae</name>
    <dbReference type="NCBI Taxonomy" id="989403"/>
    <lineage>
        <taxon>Bacteria</taxon>
        <taxon>Pseudomonadati</taxon>
        <taxon>Pseudomonadota</taxon>
        <taxon>Alphaproteobacteria</taxon>
        <taxon>Hyphomicrobiales</taxon>
        <taxon>Stappiaceae</taxon>
        <taxon>Pseudovibrio</taxon>
    </lineage>
</organism>
<accession>A0A165XIS2</accession>
<dbReference type="OrthoDB" id="5471127at2"/>
<dbReference type="RefSeq" id="WP_068007623.1">
    <property type="nucleotide sequence ID" value="NZ_FOFM01000010.1"/>
</dbReference>
<gene>
    <name evidence="1" type="ORF">PsAD2_03080</name>
</gene>
<proteinExistence type="predicted"/>
<name>A0A165XIS2_9HYPH</name>
<dbReference type="Proteomes" id="UP000076577">
    <property type="component" value="Unassembled WGS sequence"/>
</dbReference>
<protein>
    <submittedName>
        <fullName evidence="1">Uncharacterized protein</fullName>
    </submittedName>
</protein>
<evidence type="ECO:0000313" key="1">
    <source>
        <dbReference type="EMBL" id="KZL17742.1"/>
    </source>
</evidence>
<keyword evidence="2" id="KW-1185">Reference proteome</keyword>
<sequence>MICNIFNEINGTTLRSINEEEGNYIKAKIEEWKPKVFVEIGTASGLSGALICHWMEEYGAPAFHTIVLVT</sequence>
<evidence type="ECO:0000313" key="2">
    <source>
        <dbReference type="Proteomes" id="UP000076577"/>
    </source>
</evidence>
<comment type="caution">
    <text evidence="1">The sequence shown here is derived from an EMBL/GenBank/DDBJ whole genome shotgun (WGS) entry which is preliminary data.</text>
</comment>
<dbReference type="InterPro" id="IPR029063">
    <property type="entry name" value="SAM-dependent_MTases_sf"/>
</dbReference>
<dbReference type="Gene3D" id="3.40.50.150">
    <property type="entry name" value="Vaccinia Virus protein VP39"/>
    <property type="match status" value="1"/>
</dbReference>
<dbReference type="EMBL" id="LMCB01000030">
    <property type="protein sequence ID" value="KZL17742.1"/>
    <property type="molecule type" value="Genomic_DNA"/>
</dbReference>
<dbReference type="PATRIC" id="fig|989403.3.peg.3299"/>